<feature type="signal peptide" evidence="2">
    <location>
        <begin position="1"/>
        <end position="23"/>
    </location>
</feature>
<evidence type="ECO:0000313" key="5">
    <source>
        <dbReference type="Proteomes" id="UP000077315"/>
    </source>
</evidence>
<dbReference type="GeneID" id="28997180"/>
<keyword evidence="1" id="KW-0472">Membrane</keyword>
<feature type="transmembrane region" description="Helical" evidence="1">
    <location>
        <begin position="71"/>
        <end position="89"/>
    </location>
</feature>
<proteinExistence type="predicted"/>
<dbReference type="AlphaFoldDB" id="A0A163A715"/>
<keyword evidence="1" id="KW-0812">Transmembrane</keyword>
<feature type="chain" id="PRO_5008241045" evidence="2">
    <location>
        <begin position="24"/>
        <end position="208"/>
    </location>
</feature>
<keyword evidence="1" id="KW-1133">Transmembrane helix</keyword>
<dbReference type="Proteomes" id="UP000077315">
    <property type="component" value="Unassembled WGS sequence"/>
</dbReference>
<accession>A0A163A715</accession>
<gene>
    <name evidence="3" type="ORF">PHYBLDRAFT_170167</name>
    <name evidence="4" type="ORF">PHYBLDRAFT_170170</name>
</gene>
<organism evidence="4 5">
    <name type="scientific">Phycomyces blakesleeanus (strain ATCC 8743b / DSM 1359 / FGSC 10004 / NBRC 33097 / NRRL 1555)</name>
    <dbReference type="NCBI Taxonomy" id="763407"/>
    <lineage>
        <taxon>Eukaryota</taxon>
        <taxon>Fungi</taxon>
        <taxon>Fungi incertae sedis</taxon>
        <taxon>Mucoromycota</taxon>
        <taxon>Mucoromycotina</taxon>
        <taxon>Mucoromycetes</taxon>
        <taxon>Mucorales</taxon>
        <taxon>Phycomycetaceae</taxon>
        <taxon>Phycomyces</taxon>
    </lineage>
</organism>
<dbReference type="EMBL" id="KV440985">
    <property type="protein sequence ID" value="OAD71498.1"/>
    <property type="molecule type" value="Genomic_DNA"/>
</dbReference>
<evidence type="ECO:0000256" key="1">
    <source>
        <dbReference type="SAM" id="Phobius"/>
    </source>
</evidence>
<dbReference type="EMBL" id="KV440985">
    <property type="protein sequence ID" value="OAD71501.1"/>
    <property type="molecule type" value="Genomic_DNA"/>
</dbReference>
<dbReference type="VEuPathDB" id="FungiDB:PHYBLDRAFT_170170"/>
<sequence>MYLISAKVLVTIVWTLATRTCRGLRNSGLHPVAFIDALTRYEVWAVLLKVQICSDILRYWITYKSKEQSSLYLYLRFIFVVLNFVYLSLKTDWDMRGSLKETYLIAIKASTDKILLACSLEIIDPENCREYVFWFFKVGIRHDNDNTKQMQNNIKSHKSYLPKSKVDRLMFGMSLAIKVVITQPSCAYGDLNATISYNVRFVFNSHNS</sequence>
<dbReference type="RefSeq" id="XP_018289541.1">
    <property type="nucleotide sequence ID" value="XM_018436274.1"/>
</dbReference>
<keyword evidence="5" id="KW-1185">Reference proteome</keyword>
<reference evidence="4" key="2">
    <citation type="submission" date="2015-06" db="EMBL/GenBank/DDBJ databases">
        <title>Expansion of signal transduction pathways in fungi by whole-genome duplication.</title>
        <authorList>
            <consortium name="DOE Joint Genome Institute"/>
            <person name="Corrochano L.M."/>
            <person name="Kuo A."/>
            <person name="Marcet-Houben M."/>
            <person name="Polaino S."/>
            <person name="Salamov A."/>
            <person name="Villalobos J.M."/>
            <person name="Alvarez M.I."/>
            <person name="Avalos J."/>
            <person name="Benito E.P."/>
            <person name="Benoit I."/>
            <person name="Burger G."/>
            <person name="Camino L.P."/>
            <person name="Canovas D."/>
            <person name="Cerda-Olmedo E."/>
            <person name="Cheng J.-F."/>
            <person name="Dominguez A."/>
            <person name="Elias M."/>
            <person name="Eslava A.P."/>
            <person name="Glaser F."/>
            <person name="Grimwood J."/>
            <person name="Gutierrez G."/>
            <person name="Heitman J."/>
            <person name="Henrissat B."/>
            <person name="Iturriaga E.A."/>
            <person name="Lang B.F."/>
            <person name="Lavin J.L."/>
            <person name="Lee S."/>
            <person name="Li W."/>
            <person name="Lindquist E."/>
            <person name="Lopez-Garcia S."/>
            <person name="Luque E.M."/>
            <person name="Marcos A.T."/>
            <person name="Martin J."/>
            <person name="Mccluskey K."/>
            <person name="Medina H.R."/>
            <person name="Miralles-Duran A."/>
            <person name="Miyazaki A."/>
            <person name="Munoz-Torres E."/>
            <person name="Oguiza J.A."/>
            <person name="Ohm R."/>
            <person name="Olmedo M."/>
            <person name="Orejas M."/>
            <person name="Ortiz-Castellanos L."/>
            <person name="Pisabarro A.G."/>
            <person name="Rodriguez-Romero J."/>
            <person name="Ruiz-Herrera J."/>
            <person name="Ruiz-Vazquez R."/>
            <person name="Sanz C."/>
            <person name="Schackwitz W."/>
            <person name="Schmutz J."/>
            <person name="Shahriari M."/>
            <person name="Shelest E."/>
            <person name="Silva-Franco F."/>
            <person name="Soanes D."/>
            <person name="Syed K."/>
            <person name="Tagua V.G."/>
            <person name="Talbot N.J."/>
            <person name="Thon M."/>
            <person name="De Vries R.P."/>
            <person name="Wiebenga A."/>
            <person name="Yadav J.S."/>
            <person name="Braun E.L."/>
            <person name="Baker S."/>
            <person name="Garre V."/>
            <person name="Horwitz B."/>
            <person name="Torres-Martinez S."/>
            <person name="Idnurm A."/>
            <person name="Herrera-Estrella A."/>
            <person name="Gabaldon T."/>
            <person name="Grigoriev I.V."/>
        </authorList>
    </citation>
    <scope>NUCLEOTIDE SEQUENCE [LARGE SCALE GENOMIC DNA]</scope>
    <source>
        <strain evidence="4">NRRL 1555</strain>
    </source>
</reference>
<keyword evidence="2" id="KW-0732">Signal</keyword>
<dbReference type="GeneID" id="28997177"/>
<reference evidence="5" key="1">
    <citation type="submission" date="2015-06" db="EMBL/GenBank/DDBJ databases">
        <title>Expansion of signal transduction pathways in fungi by whole-genome duplication.</title>
        <authorList>
            <consortium name="DOE Joint Genome Institute"/>
            <person name="Corrochano L.M."/>
            <person name="Kuo A."/>
            <person name="Marcet-Houben M."/>
            <person name="Polaino S."/>
            <person name="Salamov A."/>
            <person name="Villalobos J.M."/>
            <person name="Alvarez M.I."/>
            <person name="Avalos J."/>
            <person name="Benito E.P."/>
            <person name="Benoit I."/>
            <person name="Burger G."/>
            <person name="Camino L.P."/>
            <person name="Canovas D."/>
            <person name="Cerda-Olmedo E."/>
            <person name="Cheng J.-F."/>
            <person name="Dominguez A."/>
            <person name="Elias M."/>
            <person name="Eslava A.P."/>
            <person name="Glaser F."/>
            <person name="Grimwood J."/>
            <person name="Gutierrez G."/>
            <person name="Heitman J."/>
            <person name="Henrissat B."/>
            <person name="Iturriaga E.A."/>
            <person name="Lang B.F."/>
            <person name="Lavin J.L."/>
            <person name="Lee S."/>
            <person name="Li W."/>
            <person name="Lindquist E."/>
            <person name="Lopez-Garcia S."/>
            <person name="Luque E.M."/>
            <person name="Marcos A.T."/>
            <person name="Martin J."/>
            <person name="McCluskey K."/>
            <person name="Medina H.R."/>
            <person name="Miralles-Duran A."/>
            <person name="Miyazaki A."/>
            <person name="Munoz-Torres E."/>
            <person name="Oguiza J.A."/>
            <person name="Ohm R."/>
            <person name="Olmedo M."/>
            <person name="Orejas M."/>
            <person name="Ortiz-Castellanos L."/>
            <person name="Pisabarro A.G."/>
            <person name="Rodriguez-Romero J."/>
            <person name="Ruiz-Herrera J."/>
            <person name="Ruiz-Vazquez R."/>
            <person name="Sanz C."/>
            <person name="Schackwitz W."/>
            <person name="Schmutz J."/>
            <person name="Shahriari M."/>
            <person name="Shelest E."/>
            <person name="Silva-Franco F."/>
            <person name="Soanes D."/>
            <person name="Syed K."/>
            <person name="Tagua V.G."/>
            <person name="Talbot N.J."/>
            <person name="Thon M."/>
            <person name="De vries R.P."/>
            <person name="Wiebenga A."/>
            <person name="Yadav J.S."/>
            <person name="Braun E.L."/>
            <person name="Baker S."/>
            <person name="Garre V."/>
            <person name="Horwitz B."/>
            <person name="Torres-Martinez S."/>
            <person name="Idnurm A."/>
            <person name="Herrera-Estrella A."/>
            <person name="Gabaldon T."/>
            <person name="Grigoriev I.V."/>
        </authorList>
    </citation>
    <scope>NUCLEOTIDE SEQUENCE [LARGE SCALE GENOMIC DNA]</scope>
    <source>
        <strain evidence="5">NRRL 1555(-)</strain>
    </source>
</reference>
<evidence type="ECO:0000313" key="4">
    <source>
        <dbReference type="EMBL" id="OAD71501.1"/>
    </source>
</evidence>
<evidence type="ECO:0000313" key="3">
    <source>
        <dbReference type="EMBL" id="OAD71498.1"/>
    </source>
</evidence>
<dbReference type="VEuPathDB" id="FungiDB:PHYBLDRAFT_170167"/>
<evidence type="ECO:0000256" key="2">
    <source>
        <dbReference type="SAM" id="SignalP"/>
    </source>
</evidence>
<dbReference type="RefSeq" id="XP_018289538.1">
    <property type="nucleotide sequence ID" value="XM_018436271.1"/>
</dbReference>
<protein>
    <submittedName>
        <fullName evidence="4">Uncharacterized protein</fullName>
    </submittedName>
</protein>
<name>A0A163A715_PHYB8</name>